<keyword evidence="7" id="KW-1185">Reference proteome</keyword>
<dbReference type="KEGG" id="vcw:GJQ55_12750"/>
<dbReference type="RefSeq" id="WP_228345358.1">
    <property type="nucleotide sequence ID" value="NZ_CP046056.1"/>
</dbReference>
<dbReference type="PANTHER" id="PTHR30055">
    <property type="entry name" value="HTH-TYPE TRANSCRIPTIONAL REGULATOR RUTR"/>
    <property type="match status" value="1"/>
</dbReference>
<feature type="domain" description="HTH tetR-type" evidence="5">
    <location>
        <begin position="7"/>
        <end position="67"/>
    </location>
</feature>
<evidence type="ECO:0000256" key="4">
    <source>
        <dbReference type="PROSITE-ProRule" id="PRU00335"/>
    </source>
</evidence>
<dbReference type="PANTHER" id="PTHR30055:SF234">
    <property type="entry name" value="HTH-TYPE TRANSCRIPTIONAL REGULATOR BETI"/>
    <property type="match status" value="1"/>
</dbReference>
<dbReference type="Gene3D" id="1.10.357.10">
    <property type="entry name" value="Tetracycline Repressor, domain 2"/>
    <property type="match status" value="1"/>
</dbReference>
<gene>
    <name evidence="6" type="ORF">GJQ55_12750</name>
</gene>
<evidence type="ECO:0000256" key="2">
    <source>
        <dbReference type="ARBA" id="ARBA00023125"/>
    </source>
</evidence>
<evidence type="ECO:0000259" key="5">
    <source>
        <dbReference type="PROSITE" id="PS50977"/>
    </source>
</evidence>
<evidence type="ECO:0000256" key="3">
    <source>
        <dbReference type="ARBA" id="ARBA00023163"/>
    </source>
</evidence>
<evidence type="ECO:0000313" key="7">
    <source>
        <dbReference type="Proteomes" id="UP000596074"/>
    </source>
</evidence>
<dbReference type="SUPFAM" id="SSF46689">
    <property type="entry name" value="Homeodomain-like"/>
    <property type="match status" value="1"/>
</dbReference>
<sequence>MTQPGLTPAQRRIYRAALYLFAEKGVTQVSVRELAEQAGVARGTVYNHVDSVETLFEQVSEALTREMNQRIVQSFRHCHDSDSRLATAIRLYIKRAHEEPAWGQFISRFGFTSPALRRLGAGAPVQLLLDGIQRGHYQVRTDQLSGVITMIGSSVLGAIYLVRQGLRTWRDAGSDCAELVLRSLGVAPERAQQLAQGELPALPEPRWQ</sequence>
<dbReference type="Proteomes" id="UP000596074">
    <property type="component" value="Chromosome"/>
</dbReference>
<dbReference type="InterPro" id="IPR049513">
    <property type="entry name" value="TetR_C_40"/>
</dbReference>
<reference evidence="6 7" key="1">
    <citation type="submission" date="2019-11" db="EMBL/GenBank/DDBJ databases">
        <title>Venatorbacter sp. nov. a predator of Campylobacter and other Gram-negative bacteria.</title>
        <authorList>
            <person name="Saeedi A."/>
            <person name="Cummings N.J."/>
            <person name="Connerton I.F."/>
            <person name="Connerton P.L."/>
        </authorList>
    </citation>
    <scope>NUCLEOTIDE SEQUENCE [LARGE SCALE GENOMIC DNA]</scope>
    <source>
        <strain evidence="6">XL5</strain>
    </source>
</reference>
<dbReference type="GO" id="GO:0000976">
    <property type="term" value="F:transcription cis-regulatory region binding"/>
    <property type="evidence" value="ECO:0007669"/>
    <property type="project" value="TreeGrafter"/>
</dbReference>
<feature type="DNA-binding region" description="H-T-H motif" evidence="4">
    <location>
        <begin position="30"/>
        <end position="49"/>
    </location>
</feature>
<keyword evidence="1" id="KW-0805">Transcription regulation</keyword>
<evidence type="ECO:0000313" key="6">
    <source>
        <dbReference type="EMBL" id="QQD25291.1"/>
    </source>
</evidence>
<keyword evidence="2 4" id="KW-0238">DNA-binding</keyword>
<dbReference type="EMBL" id="CP046056">
    <property type="protein sequence ID" value="QQD25291.1"/>
    <property type="molecule type" value="Genomic_DNA"/>
</dbReference>
<keyword evidence="3" id="KW-0804">Transcription</keyword>
<dbReference type="Pfam" id="PF21306">
    <property type="entry name" value="TetR_C_40"/>
    <property type="match status" value="1"/>
</dbReference>
<dbReference type="Pfam" id="PF00440">
    <property type="entry name" value="TetR_N"/>
    <property type="match status" value="1"/>
</dbReference>
<protein>
    <submittedName>
        <fullName evidence="6">TetR family transcriptional regulator</fullName>
    </submittedName>
</protein>
<accession>A0A9X7YPZ6</accession>
<dbReference type="AlphaFoldDB" id="A0A9X7YPZ6"/>
<dbReference type="GO" id="GO:0003700">
    <property type="term" value="F:DNA-binding transcription factor activity"/>
    <property type="evidence" value="ECO:0007669"/>
    <property type="project" value="TreeGrafter"/>
</dbReference>
<dbReference type="PROSITE" id="PS50977">
    <property type="entry name" value="HTH_TETR_2"/>
    <property type="match status" value="1"/>
</dbReference>
<dbReference type="InterPro" id="IPR050109">
    <property type="entry name" value="HTH-type_TetR-like_transc_reg"/>
</dbReference>
<proteinExistence type="predicted"/>
<dbReference type="InterPro" id="IPR009057">
    <property type="entry name" value="Homeodomain-like_sf"/>
</dbReference>
<evidence type="ECO:0000256" key="1">
    <source>
        <dbReference type="ARBA" id="ARBA00023015"/>
    </source>
</evidence>
<dbReference type="InterPro" id="IPR001647">
    <property type="entry name" value="HTH_TetR"/>
</dbReference>
<dbReference type="PRINTS" id="PR00455">
    <property type="entry name" value="HTHTETR"/>
</dbReference>
<organism evidence="6 7">
    <name type="scientific">Venatoribacter cucullus</name>
    <dbReference type="NCBI Taxonomy" id="2661630"/>
    <lineage>
        <taxon>Bacteria</taxon>
        <taxon>Pseudomonadati</taxon>
        <taxon>Pseudomonadota</taxon>
        <taxon>Gammaproteobacteria</taxon>
        <taxon>Oceanospirillales</taxon>
        <taxon>Oceanospirillaceae</taxon>
        <taxon>Venatoribacter</taxon>
    </lineage>
</organism>
<name>A0A9X7YPZ6_9GAMM</name>